<accession>A0AAE2RAN8</accession>
<dbReference type="Gene3D" id="1.20.1530.20">
    <property type="match status" value="1"/>
</dbReference>
<keyword evidence="5 8" id="KW-0812">Transmembrane</keyword>
<feature type="transmembrane region" description="Helical" evidence="8">
    <location>
        <begin position="191"/>
        <end position="213"/>
    </location>
</feature>
<evidence type="ECO:0000256" key="8">
    <source>
        <dbReference type="SAM" id="Phobius"/>
    </source>
</evidence>
<keyword evidence="7 8" id="KW-0472">Membrane</keyword>
<dbReference type="Proteomes" id="UP000655037">
    <property type="component" value="Unassembled WGS sequence"/>
</dbReference>
<keyword evidence="6 8" id="KW-1133">Transmembrane helix</keyword>
<keyword evidence="4" id="KW-1003">Cell membrane</keyword>
<evidence type="ECO:0000256" key="7">
    <source>
        <dbReference type="ARBA" id="ARBA00023136"/>
    </source>
</evidence>
<evidence type="ECO:0000256" key="6">
    <source>
        <dbReference type="ARBA" id="ARBA00022989"/>
    </source>
</evidence>
<feature type="transmembrane region" description="Helical" evidence="8">
    <location>
        <begin position="168"/>
        <end position="185"/>
    </location>
</feature>
<name>A0AAE2RAN8_AGRVI</name>
<evidence type="ECO:0000256" key="4">
    <source>
        <dbReference type="ARBA" id="ARBA00022475"/>
    </source>
</evidence>
<feature type="transmembrane region" description="Helical" evidence="8">
    <location>
        <begin position="258"/>
        <end position="279"/>
    </location>
</feature>
<evidence type="ECO:0000256" key="2">
    <source>
        <dbReference type="ARBA" id="ARBA00010145"/>
    </source>
</evidence>
<dbReference type="InterPro" id="IPR038770">
    <property type="entry name" value="Na+/solute_symporter_sf"/>
</dbReference>
<feature type="transmembrane region" description="Helical" evidence="8">
    <location>
        <begin position="291"/>
        <end position="312"/>
    </location>
</feature>
<sequence length="317" mass="32988">MLQVVVPVFLVVLVGYGFGRKHQFAAEAEKLINEYVLYIALPALLFLAVARANPADLAQWPFMAATLAGIAAAYLAGLFLAKAKGTLAPQSSIVGMAACYGTTGYMGIPILIAAFGPKAAVPAAIATILHNIPAIMTVIITHDLTGQKQSSPLASVGRALLTTLKNPLTIAVLAGAFFCLLRIPLPAILTSFAGFLAAAAGPTALFALGLGLARIPFSAARLSAMAGWIVPVVLIKILIQPLVTLFIIAVAFKADINIWYATAVVMAAQPIGAGAYVFGSKYGYFSEETSLAIIVSLLITVLTLTLVLQTFATSMPA</sequence>
<dbReference type="RefSeq" id="WP_194416485.1">
    <property type="nucleotide sequence ID" value="NZ_JACXXJ020000005.1"/>
</dbReference>
<dbReference type="GO" id="GO:0005886">
    <property type="term" value="C:plasma membrane"/>
    <property type="evidence" value="ECO:0007669"/>
    <property type="project" value="UniProtKB-SubCell"/>
</dbReference>
<evidence type="ECO:0000313" key="9">
    <source>
        <dbReference type="EMBL" id="MBF2714983.1"/>
    </source>
</evidence>
<dbReference type="GO" id="GO:0055085">
    <property type="term" value="P:transmembrane transport"/>
    <property type="evidence" value="ECO:0007669"/>
    <property type="project" value="InterPro"/>
</dbReference>
<feature type="transmembrane region" description="Helical" evidence="8">
    <location>
        <begin position="35"/>
        <end position="53"/>
    </location>
</feature>
<comment type="similarity">
    <text evidence="2">Belongs to the auxin efflux carrier (TC 2.A.69) family.</text>
</comment>
<dbReference type="Pfam" id="PF03547">
    <property type="entry name" value="Mem_trans"/>
    <property type="match status" value="1"/>
</dbReference>
<comment type="subcellular location">
    <subcellularLocation>
        <location evidence="1">Cell membrane</location>
        <topology evidence="1">Multi-pass membrane protein</topology>
    </subcellularLocation>
</comment>
<dbReference type="PANTHER" id="PTHR36838">
    <property type="entry name" value="AUXIN EFFLUX CARRIER FAMILY PROTEIN"/>
    <property type="match status" value="1"/>
</dbReference>
<organism evidence="9 10">
    <name type="scientific">Agrobacterium vitis</name>
    <name type="common">Rhizobium vitis</name>
    <dbReference type="NCBI Taxonomy" id="373"/>
    <lineage>
        <taxon>Bacteria</taxon>
        <taxon>Pseudomonadati</taxon>
        <taxon>Pseudomonadota</taxon>
        <taxon>Alphaproteobacteria</taxon>
        <taxon>Hyphomicrobiales</taxon>
        <taxon>Rhizobiaceae</taxon>
        <taxon>Rhizobium/Agrobacterium group</taxon>
        <taxon>Agrobacterium</taxon>
    </lineage>
</organism>
<gene>
    <name evidence="9" type="ORF">IEI95_012250</name>
</gene>
<feature type="transmembrane region" description="Helical" evidence="8">
    <location>
        <begin position="60"/>
        <end position="81"/>
    </location>
</feature>
<dbReference type="InterPro" id="IPR004776">
    <property type="entry name" value="Mem_transp_PIN-like"/>
</dbReference>
<evidence type="ECO:0000256" key="1">
    <source>
        <dbReference type="ARBA" id="ARBA00004651"/>
    </source>
</evidence>
<dbReference type="EMBL" id="JACXXJ020000005">
    <property type="protein sequence ID" value="MBF2714983.1"/>
    <property type="molecule type" value="Genomic_DNA"/>
</dbReference>
<dbReference type="PANTHER" id="PTHR36838:SF3">
    <property type="entry name" value="TRANSPORTER AUXIN EFFLUX CARRIER EC FAMILY"/>
    <property type="match status" value="1"/>
</dbReference>
<dbReference type="AlphaFoldDB" id="A0AAE2RAN8"/>
<feature type="transmembrane region" description="Helical" evidence="8">
    <location>
        <begin position="225"/>
        <end position="252"/>
    </location>
</feature>
<feature type="transmembrane region" description="Helical" evidence="8">
    <location>
        <begin position="93"/>
        <end position="115"/>
    </location>
</feature>
<comment type="caution">
    <text evidence="9">The sequence shown here is derived from an EMBL/GenBank/DDBJ whole genome shotgun (WGS) entry which is preliminary data.</text>
</comment>
<keyword evidence="3" id="KW-0813">Transport</keyword>
<reference evidence="9" key="1">
    <citation type="submission" date="2020-11" db="EMBL/GenBank/DDBJ databases">
        <title>Agrobacterium vitis strain K377 genome.</title>
        <authorList>
            <person name="Xi H."/>
        </authorList>
    </citation>
    <scope>NUCLEOTIDE SEQUENCE</scope>
    <source>
        <strain evidence="9">K377</strain>
    </source>
</reference>
<proteinExistence type="inferred from homology"/>
<evidence type="ECO:0000256" key="5">
    <source>
        <dbReference type="ARBA" id="ARBA00022692"/>
    </source>
</evidence>
<protein>
    <submittedName>
        <fullName evidence="9">AEC family transporter</fullName>
    </submittedName>
</protein>
<evidence type="ECO:0000256" key="3">
    <source>
        <dbReference type="ARBA" id="ARBA00022448"/>
    </source>
</evidence>
<evidence type="ECO:0000313" key="10">
    <source>
        <dbReference type="Proteomes" id="UP000655037"/>
    </source>
</evidence>